<dbReference type="AlphaFoldDB" id="A0A9D1W371"/>
<evidence type="ECO:0000313" key="4">
    <source>
        <dbReference type="Proteomes" id="UP000886847"/>
    </source>
</evidence>
<protein>
    <submittedName>
        <fullName evidence="3">DivIVA domain-containing protein</fullName>
    </submittedName>
</protein>
<organism evidence="3 4">
    <name type="scientific">Candidatus Borkfalkia faecavium</name>
    <dbReference type="NCBI Taxonomy" id="2838508"/>
    <lineage>
        <taxon>Bacteria</taxon>
        <taxon>Bacillati</taxon>
        <taxon>Bacillota</taxon>
        <taxon>Clostridia</taxon>
        <taxon>Christensenellales</taxon>
        <taxon>Christensenellaceae</taxon>
        <taxon>Candidatus Borkfalkia</taxon>
    </lineage>
</organism>
<reference evidence="3" key="1">
    <citation type="journal article" date="2021" name="PeerJ">
        <title>Extensive microbial diversity within the chicken gut microbiome revealed by metagenomics and culture.</title>
        <authorList>
            <person name="Gilroy R."/>
            <person name="Ravi A."/>
            <person name="Getino M."/>
            <person name="Pursley I."/>
            <person name="Horton D.L."/>
            <person name="Alikhan N.F."/>
            <person name="Baker D."/>
            <person name="Gharbi K."/>
            <person name="Hall N."/>
            <person name="Watson M."/>
            <person name="Adriaenssens E.M."/>
            <person name="Foster-Nyarko E."/>
            <person name="Jarju S."/>
            <person name="Secka A."/>
            <person name="Antonio M."/>
            <person name="Oren A."/>
            <person name="Chaudhuri R.R."/>
            <person name="La Ragione R."/>
            <person name="Hildebrand F."/>
            <person name="Pallen M.J."/>
        </authorList>
    </citation>
    <scope>NUCLEOTIDE SEQUENCE</scope>
    <source>
        <strain evidence="3">2189</strain>
    </source>
</reference>
<keyword evidence="1" id="KW-0175">Coiled coil</keyword>
<feature type="region of interest" description="Disordered" evidence="2">
    <location>
        <begin position="134"/>
        <end position="156"/>
    </location>
</feature>
<dbReference type="EMBL" id="DXEW01000034">
    <property type="protein sequence ID" value="HIX51032.1"/>
    <property type="molecule type" value="Genomic_DNA"/>
</dbReference>
<reference evidence="3" key="2">
    <citation type="submission" date="2021-04" db="EMBL/GenBank/DDBJ databases">
        <authorList>
            <person name="Gilroy R."/>
        </authorList>
    </citation>
    <scope>NUCLEOTIDE SEQUENCE</scope>
    <source>
        <strain evidence="3">2189</strain>
    </source>
</reference>
<evidence type="ECO:0000256" key="1">
    <source>
        <dbReference type="SAM" id="Coils"/>
    </source>
</evidence>
<proteinExistence type="predicted"/>
<evidence type="ECO:0000256" key="2">
    <source>
        <dbReference type="SAM" id="MobiDB-lite"/>
    </source>
</evidence>
<feature type="compositionally biased region" description="Low complexity" evidence="2">
    <location>
        <begin position="134"/>
        <end position="146"/>
    </location>
</feature>
<feature type="coiled-coil region" evidence="1">
    <location>
        <begin position="18"/>
        <end position="52"/>
    </location>
</feature>
<dbReference type="Proteomes" id="UP000886847">
    <property type="component" value="Unassembled WGS sequence"/>
</dbReference>
<accession>A0A9D1W371</accession>
<sequence>MAKKFTQREVEQLIAGIREAYEIKIRQLNYRLEGLTGENRSLRASLAEYKDREGKVGKAIVAAEEKGEEIKEFYRMSAQTEWQTLRLFADKWKALAAQTEGILPQDESEKYARYAENLSALLGKEAPFAAAEEFAAQPPEAPAPAAEAEERPAEPFDPKAVIQKYVEGEEDSGFNLSDVINPKGKLDLEKLCRNLGLMDEDNA</sequence>
<comment type="caution">
    <text evidence="3">The sequence shown here is derived from an EMBL/GenBank/DDBJ whole genome shotgun (WGS) entry which is preliminary data.</text>
</comment>
<evidence type="ECO:0000313" key="3">
    <source>
        <dbReference type="EMBL" id="HIX51032.1"/>
    </source>
</evidence>
<name>A0A9D1W371_9FIRM</name>
<gene>
    <name evidence="3" type="ORF">H9851_07130</name>
</gene>